<keyword evidence="5" id="KW-0805">Transcription regulation</keyword>
<feature type="domain" description="C2H2-type" evidence="9">
    <location>
        <begin position="221"/>
        <end position="250"/>
    </location>
</feature>
<dbReference type="InterPro" id="IPR013087">
    <property type="entry name" value="Znf_C2H2_type"/>
</dbReference>
<evidence type="ECO:0000313" key="10">
    <source>
        <dbReference type="EMBL" id="THG21900.1"/>
    </source>
</evidence>
<name>A0A4S4EXW6_CAMSN</name>
<feature type="domain" description="C2H2-type" evidence="9">
    <location>
        <begin position="291"/>
        <end position="315"/>
    </location>
</feature>
<dbReference type="GO" id="GO:0008270">
    <property type="term" value="F:zinc ion binding"/>
    <property type="evidence" value="ECO:0007669"/>
    <property type="project" value="UniProtKB-KW"/>
</dbReference>
<evidence type="ECO:0000256" key="2">
    <source>
        <dbReference type="ARBA" id="ARBA00022723"/>
    </source>
</evidence>
<evidence type="ECO:0000256" key="7">
    <source>
        <dbReference type="ARBA" id="ARBA00023242"/>
    </source>
</evidence>
<dbReference type="SMART" id="SM00355">
    <property type="entry name" value="ZnF_C2H2"/>
    <property type="match status" value="9"/>
</dbReference>
<dbReference type="Proteomes" id="UP000306102">
    <property type="component" value="Unassembled WGS sequence"/>
</dbReference>
<evidence type="ECO:0000259" key="9">
    <source>
        <dbReference type="PROSITE" id="PS50157"/>
    </source>
</evidence>
<evidence type="ECO:0000256" key="1">
    <source>
        <dbReference type="ARBA" id="ARBA00004123"/>
    </source>
</evidence>
<dbReference type="GO" id="GO:0080084">
    <property type="term" value="F:5S rDNA binding"/>
    <property type="evidence" value="ECO:0007669"/>
    <property type="project" value="TreeGrafter"/>
</dbReference>
<evidence type="ECO:0000313" key="11">
    <source>
        <dbReference type="Proteomes" id="UP000306102"/>
    </source>
</evidence>
<keyword evidence="7" id="KW-0539">Nucleus</keyword>
<evidence type="ECO:0000256" key="3">
    <source>
        <dbReference type="ARBA" id="ARBA00022771"/>
    </source>
</evidence>
<keyword evidence="2" id="KW-0479">Metal-binding</keyword>
<feature type="domain" description="C2H2-type" evidence="9">
    <location>
        <begin position="193"/>
        <end position="220"/>
    </location>
</feature>
<dbReference type="EMBL" id="SDRB02001139">
    <property type="protein sequence ID" value="THG21900.1"/>
    <property type="molecule type" value="Genomic_DNA"/>
</dbReference>
<sequence>MKTKKRKRERETYICFAVRRLRLWIERELDEQCVYSNFCAALHTKSILKTLSEQRSHPSSLEIISNGASNSTRFLLISLLCPPLWVIEASDLSLSLSLYVLHLPSGSSNRCIVLSIRCRIQERLLPPKMEKGGREREVPIFRDIRRYYCKYCGICRSKKSLITSHVLSHHQDKIEDNDGVDGNGEKKEVKSNNTCEQCGTSFQKPAHLRQHMLSHSIERPFTCPLDDCNSSYRRKDHLTRHLLQHQGKLFECPVENCNSRFAFQGNMKRHVKEFHEEESSSSNGDNGPKQYICQEIGCGKEFKYASKLRKHEASHGKLLSFEFSSFLLLFFYLIELVTVETFCSEPGCMKNFTNLQCLKAHLQSCHRHITCEVCGTKQLKKNIKRHLRTHEAGCSSERINCNFKGCQHTFSTRSNLHQHEKAVHLELRRFACSITGCGMRFTFKHVRDKHEKSGCHVYTYGDFEESDEQFRSIPRGGQKRKCPTIETLTRKRVCPPSESDSIMNQGPDYLSWLLSTEAEDDGQQ</sequence>
<dbReference type="Gene3D" id="3.30.160.60">
    <property type="entry name" value="Classic Zinc Finger"/>
    <property type="match status" value="5"/>
</dbReference>
<dbReference type="PANTHER" id="PTHR46179:SF13">
    <property type="entry name" value="C2H2-TYPE DOMAIN-CONTAINING PROTEIN"/>
    <property type="match status" value="1"/>
</dbReference>
<dbReference type="GO" id="GO:0006357">
    <property type="term" value="P:regulation of transcription by RNA polymerase II"/>
    <property type="evidence" value="ECO:0007669"/>
    <property type="project" value="TreeGrafter"/>
</dbReference>
<dbReference type="InterPro" id="IPR051061">
    <property type="entry name" value="Zinc_finger_trans_reg"/>
</dbReference>
<feature type="domain" description="C2H2-type" evidence="9">
    <location>
        <begin position="399"/>
        <end position="429"/>
    </location>
</feature>
<evidence type="ECO:0000256" key="8">
    <source>
        <dbReference type="PROSITE-ProRule" id="PRU00042"/>
    </source>
</evidence>
<evidence type="ECO:0000256" key="5">
    <source>
        <dbReference type="ARBA" id="ARBA00023015"/>
    </source>
</evidence>
<dbReference type="GO" id="GO:0003700">
    <property type="term" value="F:DNA-binding transcription factor activity"/>
    <property type="evidence" value="ECO:0007669"/>
    <property type="project" value="TreeGrafter"/>
</dbReference>
<evidence type="ECO:0000256" key="6">
    <source>
        <dbReference type="ARBA" id="ARBA00023163"/>
    </source>
</evidence>
<keyword evidence="4" id="KW-0862">Zinc</keyword>
<dbReference type="PROSITE" id="PS50157">
    <property type="entry name" value="ZINC_FINGER_C2H2_2"/>
    <property type="match status" value="6"/>
</dbReference>
<accession>A0A4S4EXW6</accession>
<dbReference type="AlphaFoldDB" id="A0A4S4EXW6"/>
<comment type="subcellular location">
    <subcellularLocation>
        <location evidence="1">Nucleus</location>
    </subcellularLocation>
</comment>
<protein>
    <recommendedName>
        <fullName evidence="9">C2H2-type domain-containing protein</fullName>
    </recommendedName>
</protein>
<comment type="caution">
    <text evidence="10">The sequence shown here is derived from an EMBL/GenBank/DDBJ whole genome shotgun (WGS) entry which is preliminary data.</text>
</comment>
<dbReference type="PROSITE" id="PS00028">
    <property type="entry name" value="ZINC_FINGER_C2H2_1"/>
    <property type="match status" value="7"/>
</dbReference>
<dbReference type="GO" id="GO:0005730">
    <property type="term" value="C:nucleolus"/>
    <property type="evidence" value="ECO:0007669"/>
    <property type="project" value="TreeGrafter"/>
</dbReference>
<feature type="domain" description="C2H2-type" evidence="9">
    <location>
        <begin position="250"/>
        <end position="280"/>
    </location>
</feature>
<dbReference type="InterPro" id="IPR036236">
    <property type="entry name" value="Znf_C2H2_sf"/>
</dbReference>
<organism evidence="10 11">
    <name type="scientific">Camellia sinensis var. sinensis</name>
    <name type="common">China tea</name>
    <dbReference type="NCBI Taxonomy" id="542762"/>
    <lineage>
        <taxon>Eukaryota</taxon>
        <taxon>Viridiplantae</taxon>
        <taxon>Streptophyta</taxon>
        <taxon>Embryophyta</taxon>
        <taxon>Tracheophyta</taxon>
        <taxon>Spermatophyta</taxon>
        <taxon>Magnoliopsida</taxon>
        <taxon>eudicotyledons</taxon>
        <taxon>Gunneridae</taxon>
        <taxon>Pentapetalae</taxon>
        <taxon>asterids</taxon>
        <taxon>Ericales</taxon>
        <taxon>Theaceae</taxon>
        <taxon>Camellia</taxon>
    </lineage>
</organism>
<keyword evidence="3 8" id="KW-0863">Zinc-finger</keyword>
<proteinExistence type="predicted"/>
<keyword evidence="6" id="KW-0804">Transcription</keyword>
<dbReference type="STRING" id="542762.A0A4S4EXW6"/>
<evidence type="ECO:0000256" key="4">
    <source>
        <dbReference type="ARBA" id="ARBA00022833"/>
    </source>
</evidence>
<dbReference type="Pfam" id="PF00096">
    <property type="entry name" value="zf-C2H2"/>
    <property type="match status" value="3"/>
</dbReference>
<feature type="domain" description="C2H2-type" evidence="9">
    <location>
        <begin position="147"/>
        <end position="174"/>
    </location>
</feature>
<dbReference type="SUPFAM" id="SSF57667">
    <property type="entry name" value="beta-beta-alpha zinc fingers"/>
    <property type="match status" value="4"/>
</dbReference>
<reference evidence="10 11" key="1">
    <citation type="journal article" date="2018" name="Proc. Natl. Acad. Sci. U.S.A.">
        <title>Draft genome sequence of Camellia sinensis var. sinensis provides insights into the evolution of the tea genome and tea quality.</title>
        <authorList>
            <person name="Wei C."/>
            <person name="Yang H."/>
            <person name="Wang S."/>
            <person name="Zhao J."/>
            <person name="Liu C."/>
            <person name="Gao L."/>
            <person name="Xia E."/>
            <person name="Lu Y."/>
            <person name="Tai Y."/>
            <person name="She G."/>
            <person name="Sun J."/>
            <person name="Cao H."/>
            <person name="Tong W."/>
            <person name="Gao Q."/>
            <person name="Li Y."/>
            <person name="Deng W."/>
            <person name="Jiang X."/>
            <person name="Wang W."/>
            <person name="Chen Q."/>
            <person name="Zhang S."/>
            <person name="Li H."/>
            <person name="Wu J."/>
            <person name="Wang P."/>
            <person name="Li P."/>
            <person name="Shi C."/>
            <person name="Zheng F."/>
            <person name="Jian J."/>
            <person name="Huang B."/>
            <person name="Shan D."/>
            <person name="Shi M."/>
            <person name="Fang C."/>
            <person name="Yue Y."/>
            <person name="Li F."/>
            <person name="Li D."/>
            <person name="Wei S."/>
            <person name="Han B."/>
            <person name="Jiang C."/>
            <person name="Yin Y."/>
            <person name="Xia T."/>
            <person name="Zhang Z."/>
            <person name="Bennetzen J.L."/>
            <person name="Zhao S."/>
            <person name="Wan X."/>
        </authorList>
    </citation>
    <scope>NUCLEOTIDE SEQUENCE [LARGE SCALE GENOMIC DNA]</scope>
    <source>
        <strain evidence="11">cv. Shuchazao</strain>
        <tissue evidence="10">Leaf</tissue>
    </source>
</reference>
<gene>
    <name evidence="10" type="ORF">TEA_018055</name>
</gene>
<dbReference type="PANTHER" id="PTHR46179">
    <property type="entry name" value="ZINC FINGER PROTEIN"/>
    <property type="match status" value="1"/>
</dbReference>
<keyword evidence="11" id="KW-1185">Reference proteome</keyword>